<evidence type="ECO:0000313" key="1">
    <source>
        <dbReference type="EMBL" id="QDP79335.1"/>
    </source>
</evidence>
<reference evidence="1 2" key="1">
    <citation type="submission" date="2019-07" db="EMBL/GenBank/DDBJ databases">
        <title>Complete Genome Sequence and Methylome Analysis of Nocardia otitidis-caviarum NEB252.</title>
        <authorList>
            <person name="Fomenkov A."/>
            <person name="Anton B.P."/>
            <person name="Vincze T."/>
            <person name="Roberts R.J."/>
        </authorList>
    </citation>
    <scope>NUCLEOTIDE SEQUENCE [LARGE SCALE GENOMIC DNA]</scope>
    <source>
        <strain evidence="1 2">NEB252</strain>
    </source>
</reference>
<accession>A0A516NKB9</accession>
<evidence type="ECO:0000313" key="2">
    <source>
        <dbReference type="Proteomes" id="UP000317039"/>
    </source>
</evidence>
<sequence>MPVNTDALARRITRCHPQTAAVARTGRQVANELLNLGAMVPADDWLIIGGSLARGEPTFIPHGGELILGSDIDCMYVHYGDEPSMPVADLVTVAEKTFPHVDMMTMPLADYRALGTLLGFDVKNIGLSVTDRGLPPHDSVQLDMPRDAYENLLYYTQAWFWSRCTQRWLTGPDTAFHHTVSRLCVKILRSTAMLDGAYCHHDLHKMPTNVAERMRSELAWRANPTQPQMNPGRFWTYLADAFDRFDTAYGCVHTDAITGTRYSRSLHGHIIAGHHQRVHRLARHLAYTWLASPDPHQLANVMRQVWDSVTGWTGTIPHEGPEDYFAAHQREIHDHLLEMKVRT</sequence>
<evidence type="ECO:0008006" key="3">
    <source>
        <dbReference type="Google" id="ProtNLM"/>
    </source>
</evidence>
<name>A0A516NKB9_9NOCA</name>
<organism evidence="1 2">
    <name type="scientific">Nocardia otitidiscaviarum</name>
    <dbReference type="NCBI Taxonomy" id="1823"/>
    <lineage>
        <taxon>Bacteria</taxon>
        <taxon>Bacillati</taxon>
        <taxon>Actinomycetota</taxon>
        <taxon>Actinomycetes</taxon>
        <taxon>Mycobacteriales</taxon>
        <taxon>Nocardiaceae</taxon>
        <taxon>Nocardia</taxon>
    </lineage>
</organism>
<dbReference type="KEGG" id="nod:FOH10_12030"/>
<dbReference type="AlphaFoldDB" id="A0A516NKB9"/>
<dbReference type="RefSeq" id="WP_143980769.1">
    <property type="nucleotide sequence ID" value="NZ_CP041695.1"/>
</dbReference>
<dbReference type="EMBL" id="CP041695">
    <property type="protein sequence ID" value="QDP79335.1"/>
    <property type="molecule type" value="Genomic_DNA"/>
</dbReference>
<gene>
    <name evidence="1" type="ORF">FOH10_12030</name>
</gene>
<dbReference type="Proteomes" id="UP000317039">
    <property type="component" value="Chromosome"/>
</dbReference>
<proteinExistence type="predicted"/>
<protein>
    <recommendedName>
        <fullName evidence="3">Nucleotidyltransferase domain-containing protein</fullName>
    </recommendedName>
</protein>
<dbReference type="GeneID" id="80333112"/>